<keyword evidence="7" id="KW-1185">Reference proteome</keyword>
<organism evidence="6 7">
    <name type="scientific">Acetobacter tropicalis</name>
    <dbReference type="NCBI Taxonomy" id="104102"/>
    <lineage>
        <taxon>Bacteria</taxon>
        <taxon>Pseudomonadati</taxon>
        <taxon>Pseudomonadota</taxon>
        <taxon>Alphaproteobacteria</taxon>
        <taxon>Acetobacterales</taxon>
        <taxon>Acetobacteraceae</taxon>
        <taxon>Acetobacter</taxon>
    </lineage>
</organism>
<dbReference type="SUPFAM" id="SSF46785">
    <property type="entry name" value="Winged helix' DNA-binding domain"/>
    <property type="match status" value="1"/>
</dbReference>
<accession>A0A094YMA4</accession>
<dbReference type="EMBL" id="JOKM01000077">
    <property type="protein sequence ID" value="KGB22492.1"/>
    <property type="molecule type" value="Genomic_DNA"/>
</dbReference>
<name>A0A094YMA4_9PROT</name>
<keyword evidence="4" id="KW-0804">Transcription</keyword>
<evidence type="ECO:0000313" key="7">
    <source>
        <dbReference type="Proteomes" id="UP000029448"/>
    </source>
</evidence>
<dbReference type="GO" id="GO:0003677">
    <property type="term" value="F:DNA binding"/>
    <property type="evidence" value="ECO:0007669"/>
    <property type="project" value="UniProtKB-KW"/>
</dbReference>
<evidence type="ECO:0000256" key="3">
    <source>
        <dbReference type="ARBA" id="ARBA00023125"/>
    </source>
</evidence>
<dbReference type="InterPro" id="IPR036390">
    <property type="entry name" value="WH_DNA-bd_sf"/>
</dbReference>
<evidence type="ECO:0000256" key="1">
    <source>
        <dbReference type="ARBA" id="ARBA00009437"/>
    </source>
</evidence>
<dbReference type="FunFam" id="1.10.10.10:FF:000001">
    <property type="entry name" value="LysR family transcriptional regulator"/>
    <property type="match status" value="1"/>
</dbReference>
<dbReference type="InterPro" id="IPR036388">
    <property type="entry name" value="WH-like_DNA-bd_sf"/>
</dbReference>
<gene>
    <name evidence="6" type="ORF">AtDm6_2263</name>
</gene>
<keyword evidence="3" id="KW-0238">DNA-binding</keyword>
<reference evidence="6 7" key="1">
    <citation type="submission" date="2014-06" db="EMBL/GenBank/DDBJ databases">
        <title>Functional and comparative genomic analyses of the Drosophila gut microbiota identify candidate symbiosis factors.</title>
        <authorList>
            <person name="Newell P.D."/>
            <person name="Chaston J.M."/>
            <person name="Douglas A.E."/>
        </authorList>
    </citation>
    <scope>NUCLEOTIDE SEQUENCE [LARGE SCALE GENOMIC DNA]</scope>
    <source>
        <strain evidence="6 7">DmCS_006</strain>
    </source>
</reference>
<evidence type="ECO:0000313" key="6">
    <source>
        <dbReference type="EMBL" id="KGB22492.1"/>
    </source>
</evidence>
<dbReference type="RefSeq" id="WP_035380758.1">
    <property type="nucleotide sequence ID" value="NZ_JACAOJ010000019.1"/>
</dbReference>
<dbReference type="Gene3D" id="3.40.190.290">
    <property type="match status" value="1"/>
</dbReference>
<comment type="caution">
    <text evidence="6">The sequence shown here is derived from an EMBL/GenBank/DDBJ whole genome shotgun (WGS) entry which is preliminary data.</text>
</comment>
<keyword evidence="2" id="KW-0805">Transcription regulation</keyword>
<protein>
    <submittedName>
        <fullName evidence="6">Transcriptional regulator, LysR family</fullName>
    </submittedName>
</protein>
<dbReference type="PROSITE" id="PS50931">
    <property type="entry name" value="HTH_LYSR"/>
    <property type="match status" value="1"/>
</dbReference>
<dbReference type="GO" id="GO:0003700">
    <property type="term" value="F:DNA-binding transcription factor activity"/>
    <property type="evidence" value="ECO:0007669"/>
    <property type="project" value="InterPro"/>
</dbReference>
<dbReference type="PANTHER" id="PTHR30537:SF5">
    <property type="entry name" value="HTH-TYPE TRANSCRIPTIONAL ACTIVATOR TTDR-RELATED"/>
    <property type="match status" value="1"/>
</dbReference>
<evidence type="ECO:0000256" key="4">
    <source>
        <dbReference type="ARBA" id="ARBA00023163"/>
    </source>
</evidence>
<feature type="domain" description="HTH lysR-type" evidence="5">
    <location>
        <begin position="3"/>
        <end position="60"/>
    </location>
</feature>
<sequence>MHHRLENISVFVEAVEAGGFSRAAERLGLSRSAVGKAVARLEERLDARLFNRTTRVLTLTEEGQIYYDKCRRALKELRSGEEQLHAGRTDVAGKVRVSMPILFGRHCVTPILLELARQYPNLDLDLRFSDLLVDVIGEGFDLVIRQGPIADGSGLRIRKICSQNKIVCAAPSYFSERAKPQTIHDLEMHDALVYWRSNRLFPWQLRDLDGNLQNCKLKWRLQFDNLEAIVDAAVAGLGIAWLPDWLIRPHLNEGRLLSLLDGFPSTAVDTFAVWPETPTLPKRLRVIVDTLAEKLPGISQEDPMPH</sequence>
<dbReference type="PRINTS" id="PR00039">
    <property type="entry name" value="HTHLYSR"/>
</dbReference>
<evidence type="ECO:0000259" key="5">
    <source>
        <dbReference type="PROSITE" id="PS50931"/>
    </source>
</evidence>
<dbReference type="STRING" id="104102.AtDm6_2263"/>
<dbReference type="SUPFAM" id="SSF53850">
    <property type="entry name" value="Periplasmic binding protein-like II"/>
    <property type="match status" value="1"/>
</dbReference>
<dbReference type="Proteomes" id="UP000029448">
    <property type="component" value="Unassembled WGS sequence"/>
</dbReference>
<evidence type="ECO:0000256" key="2">
    <source>
        <dbReference type="ARBA" id="ARBA00023015"/>
    </source>
</evidence>
<dbReference type="GeneID" id="89479805"/>
<dbReference type="CDD" id="cd08475">
    <property type="entry name" value="PBP2_CrgA_like_6"/>
    <property type="match status" value="1"/>
</dbReference>
<proteinExistence type="inferred from homology"/>
<dbReference type="AlphaFoldDB" id="A0A094YMA4"/>
<dbReference type="InterPro" id="IPR005119">
    <property type="entry name" value="LysR_subst-bd"/>
</dbReference>
<dbReference type="PATRIC" id="fig|104102.7.peg.2237"/>
<dbReference type="PANTHER" id="PTHR30537">
    <property type="entry name" value="HTH-TYPE TRANSCRIPTIONAL REGULATOR"/>
    <property type="match status" value="1"/>
</dbReference>
<dbReference type="InterPro" id="IPR058163">
    <property type="entry name" value="LysR-type_TF_proteobact-type"/>
</dbReference>
<dbReference type="Pfam" id="PF03466">
    <property type="entry name" value="LysR_substrate"/>
    <property type="match status" value="1"/>
</dbReference>
<dbReference type="InterPro" id="IPR000847">
    <property type="entry name" value="LysR_HTH_N"/>
</dbReference>
<dbReference type="Pfam" id="PF00126">
    <property type="entry name" value="HTH_1"/>
    <property type="match status" value="1"/>
</dbReference>
<dbReference type="Gene3D" id="1.10.10.10">
    <property type="entry name" value="Winged helix-like DNA-binding domain superfamily/Winged helix DNA-binding domain"/>
    <property type="match status" value="1"/>
</dbReference>
<comment type="similarity">
    <text evidence="1">Belongs to the LysR transcriptional regulatory family.</text>
</comment>